<dbReference type="OrthoDB" id="9814580at2"/>
<evidence type="ECO:0000313" key="3">
    <source>
        <dbReference type="Proteomes" id="UP000218267"/>
    </source>
</evidence>
<dbReference type="KEGG" id="mbas:ALGA_2559"/>
<dbReference type="Pfam" id="PF01300">
    <property type="entry name" value="Sua5_yciO_yrdC"/>
    <property type="match status" value="1"/>
</dbReference>
<dbReference type="EMBL" id="AP018042">
    <property type="protein sequence ID" value="BAX80881.1"/>
    <property type="molecule type" value="Genomic_DNA"/>
</dbReference>
<dbReference type="Gene3D" id="3.90.870.10">
    <property type="entry name" value="DHBP synthase"/>
    <property type="match status" value="1"/>
</dbReference>
<dbReference type="GO" id="GO:0003725">
    <property type="term" value="F:double-stranded RNA binding"/>
    <property type="evidence" value="ECO:0007669"/>
    <property type="project" value="InterPro"/>
</dbReference>
<dbReference type="SUPFAM" id="SSF55821">
    <property type="entry name" value="YrdC/RibB"/>
    <property type="match status" value="1"/>
</dbReference>
<dbReference type="RefSeq" id="WP_096429719.1">
    <property type="nucleotide sequence ID" value="NZ_AP018042.1"/>
</dbReference>
<reference evidence="2 3" key="1">
    <citation type="journal article" date="2018" name="Mar. Genomics">
        <title>Complete genome sequence of Marinifilaceae bacterium strain SPP2, isolated from the Antarctic marine sediment.</title>
        <authorList>
            <person name="Watanabe M."/>
            <person name="Kojima H."/>
            <person name="Fukui M."/>
        </authorList>
    </citation>
    <scope>NUCLEOTIDE SEQUENCE [LARGE SCALE GENOMIC DNA]</scope>
    <source>
        <strain evidence="2 3">SPP2</strain>
    </source>
</reference>
<protein>
    <submittedName>
        <fullName evidence="2">Threonylcarbamoyl-AMP synthase</fullName>
    </submittedName>
</protein>
<keyword evidence="3" id="KW-1185">Reference proteome</keyword>
<dbReference type="AlphaFoldDB" id="A0A1Y1CNP5"/>
<dbReference type="PANTHER" id="PTHR42828:SF3">
    <property type="entry name" value="THREONYLCARBAMOYL-AMP SYNTHASE"/>
    <property type="match status" value="1"/>
</dbReference>
<dbReference type="InterPro" id="IPR006070">
    <property type="entry name" value="Sua5-like_dom"/>
</dbReference>
<evidence type="ECO:0000313" key="2">
    <source>
        <dbReference type="EMBL" id="BAX80881.1"/>
    </source>
</evidence>
<gene>
    <name evidence="2" type="ORF">ALGA_2559</name>
</gene>
<dbReference type="Proteomes" id="UP000218267">
    <property type="component" value="Chromosome"/>
</dbReference>
<sequence>MLLKLYPDNPNHREFRQIVDILKNGGIIIYPTDTVYAIGCDINNTKAVQRIAKLKGTTADKGNFSLICNNLSTLSEYAKVDNTTFKMMKKNLPGAFTFILQASSNVPKLFKSKKKTVGIRVPNHFIPLRIVEELGNPILTTSIHDPDEVVEYTTDPELINEKYNKQVDLIIDGGYGNNTASTIVDCSTDSFEIIRPGIGELIL</sequence>
<dbReference type="PANTHER" id="PTHR42828">
    <property type="entry name" value="DHBP SYNTHASE RIBB-LIKE ALPHA/BETA DOMAIN-CONTAINING PROTEIN"/>
    <property type="match status" value="1"/>
</dbReference>
<feature type="domain" description="YrdC-like" evidence="1">
    <location>
        <begin position="12"/>
        <end position="199"/>
    </location>
</feature>
<proteinExistence type="predicted"/>
<name>A0A1Y1CNP5_9BACT</name>
<evidence type="ECO:0000259" key="1">
    <source>
        <dbReference type="PROSITE" id="PS51163"/>
    </source>
</evidence>
<dbReference type="InterPro" id="IPR017945">
    <property type="entry name" value="DHBP_synth_RibB-like_a/b_dom"/>
</dbReference>
<reference evidence="3" key="2">
    <citation type="journal article" date="2020" name="Antonie Van Leeuwenhoek">
        <title>Labilibaculum antarcticum sp. nov., a novel facultative anaerobic, psychrotorelant bacterium isolated from marine sediment of Antarctica.</title>
        <authorList>
            <person name="Watanabe M."/>
            <person name="Kojima H."/>
            <person name="Fukui M."/>
        </authorList>
    </citation>
    <scope>NUCLEOTIDE SEQUENCE [LARGE SCALE GENOMIC DNA]</scope>
    <source>
        <strain evidence="3">SPP2</strain>
    </source>
</reference>
<organism evidence="2 3">
    <name type="scientific">Labilibaculum antarcticum</name>
    <dbReference type="NCBI Taxonomy" id="1717717"/>
    <lineage>
        <taxon>Bacteria</taxon>
        <taxon>Pseudomonadati</taxon>
        <taxon>Bacteroidota</taxon>
        <taxon>Bacteroidia</taxon>
        <taxon>Marinilabiliales</taxon>
        <taxon>Marinifilaceae</taxon>
        <taxon>Labilibaculum</taxon>
    </lineage>
</organism>
<dbReference type="NCBIfam" id="TIGR00057">
    <property type="entry name" value="L-threonylcarbamoyladenylate synthase"/>
    <property type="match status" value="1"/>
</dbReference>
<dbReference type="InterPro" id="IPR052532">
    <property type="entry name" value="SUA5_domain"/>
</dbReference>
<dbReference type="PROSITE" id="PS51163">
    <property type="entry name" value="YRDC"/>
    <property type="match status" value="1"/>
</dbReference>
<accession>A0A1Y1CNP5</accession>